<gene>
    <name evidence="2" type="ORF">CDES_14010</name>
</gene>
<dbReference type="STRING" id="931089.CDES_14010"/>
<name>A0A0M4CIE6_9CORY</name>
<dbReference type="Gene3D" id="3.40.1740.10">
    <property type="entry name" value="VC0467-like"/>
    <property type="match status" value="1"/>
</dbReference>
<dbReference type="PANTHER" id="PTHR30327:SF1">
    <property type="entry name" value="UPF0301 PROTEIN YQGE"/>
    <property type="match status" value="1"/>
</dbReference>
<evidence type="ECO:0000256" key="1">
    <source>
        <dbReference type="ARBA" id="ARBA00009600"/>
    </source>
</evidence>
<reference evidence="2 3" key="1">
    <citation type="submission" date="2014-08" db="EMBL/GenBank/DDBJ databases">
        <title>Complete genome sequence of Corynebacterium deserti GIMN1.010 (=DSM 45689), isolated from desert sand in western China.</title>
        <authorList>
            <person name="Ruckert C."/>
            <person name="Albersmeier A."/>
            <person name="Kalinowski J."/>
        </authorList>
    </citation>
    <scope>NUCLEOTIDE SEQUENCE [LARGE SCALE GENOMIC DNA]</scope>
    <source>
        <strain evidence="2 3">GIMN1.010</strain>
    </source>
</reference>
<keyword evidence="3" id="KW-1185">Reference proteome</keyword>
<dbReference type="InterPro" id="IPR003774">
    <property type="entry name" value="AlgH-like"/>
</dbReference>
<dbReference type="OrthoDB" id="9807486at2"/>
<dbReference type="AlphaFoldDB" id="A0A0M4CIE6"/>
<accession>A0A0M4CIE6</accession>
<dbReference type="PANTHER" id="PTHR30327">
    <property type="entry name" value="UNCHARACTERIZED PROTEIN YQGE"/>
    <property type="match status" value="1"/>
</dbReference>
<dbReference type="PATRIC" id="fig|931089.4.peg.2833"/>
<dbReference type="EMBL" id="CP009220">
    <property type="protein sequence ID" value="ALC07127.1"/>
    <property type="molecule type" value="Genomic_DNA"/>
</dbReference>
<organism evidence="2 3">
    <name type="scientific">Corynebacterium deserti GIMN1.010</name>
    <dbReference type="NCBI Taxonomy" id="931089"/>
    <lineage>
        <taxon>Bacteria</taxon>
        <taxon>Bacillati</taxon>
        <taxon>Actinomycetota</taxon>
        <taxon>Actinomycetes</taxon>
        <taxon>Mycobacteriales</taxon>
        <taxon>Corynebacteriaceae</taxon>
        <taxon>Corynebacterium</taxon>
    </lineage>
</organism>
<dbReference type="KEGG" id="cdx:CDES_14010"/>
<evidence type="ECO:0000313" key="3">
    <source>
        <dbReference type="Proteomes" id="UP000068067"/>
    </source>
</evidence>
<protein>
    <submittedName>
        <fullName evidence="2">UPF0301-like protein</fullName>
    </submittedName>
</protein>
<dbReference type="Proteomes" id="UP000068067">
    <property type="component" value="Chromosome"/>
</dbReference>
<dbReference type="NCBIfam" id="NF001272">
    <property type="entry name" value="PRK00228.2-4"/>
    <property type="match status" value="1"/>
</dbReference>
<comment type="similarity">
    <text evidence="1">Belongs to the UPF0301 (AlgH) family.</text>
</comment>
<sequence>MSDFYADRLFNALERNEVSPGMLLVAAPDMASKDFERSVVLIIEHSPTTTFGVNIASRSDVAVANVLPEWVDLTSKPQALYIGGPLSQQAVVGLGVTKPGVDIEASQNFNKLANRLVHVDLRSEPEAVADDLEGMRFFAGYAEWAPGQLNEEIEQGDWFVAPALPSDIIAPGRVDVWGGVMRRQAMPLPLYSTFPSDPSDN</sequence>
<proteinExistence type="inferred from homology"/>
<evidence type="ECO:0000313" key="2">
    <source>
        <dbReference type="EMBL" id="ALC07127.1"/>
    </source>
</evidence>
<dbReference type="SUPFAM" id="SSF143456">
    <property type="entry name" value="VC0467-like"/>
    <property type="match status" value="1"/>
</dbReference>
<dbReference type="Pfam" id="PF02622">
    <property type="entry name" value="DUF179"/>
    <property type="match status" value="1"/>
</dbReference>
<dbReference type="GO" id="GO:0005829">
    <property type="term" value="C:cytosol"/>
    <property type="evidence" value="ECO:0007669"/>
    <property type="project" value="TreeGrafter"/>
</dbReference>